<evidence type="ECO:0000313" key="14">
    <source>
        <dbReference type="EMBL" id="MFC4755753.1"/>
    </source>
</evidence>
<keyword evidence="7 12" id="KW-0378">Hydrolase</keyword>
<evidence type="ECO:0000256" key="9">
    <source>
        <dbReference type="ARBA" id="ARBA00023204"/>
    </source>
</evidence>
<dbReference type="PROSITE" id="PS51462">
    <property type="entry name" value="NUDIX"/>
    <property type="match status" value="1"/>
</dbReference>
<keyword evidence="4" id="KW-0235">DNA replication</keyword>
<keyword evidence="3" id="KW-0515">Mutator protein</keyword>
<dbReference type="EMBL" id="JBHSHP010000053">
    <property type="protein sequence ID" value="MFC4755753.1"/>
    <property type="molecule type" value="Genomic_DNA"/>
</dbReference>
<comment type="cofactor">
    <cofactor evidence="1">
        <name>Mg(2+)</name>
        <dbReference type="ChEBI" id="CHEBI:18420"/>
    </cofactor>
</comment>
<dbReference type="InterPro" id="IPR000086">
    <property type="entry name" value="NUDIX_hydrolase_dom"/>
</dbReference>
<dbReference type="Proteomes" id="UP001595836">
    <property type="component" value="Unassembled WGS sequence"/>
</dbReference>
<keyword evidence="5" id="KW-0479">Metal-binding</keyword>
<proteinExistence type="inferred from homology"/>
<dbReference type="GO" id="GO:0016787">
    <property type="term" value="F:hydrolase activity"/>
    <property type="evidence" value="ECO:0007669"/>
    <property type="project" value="UniProtKB-KW"/>
</dbReference>
<dbReference type="InterPro" id="IPR020084">
    <property type="entry name" value="NUDIX_hydrolase_CS"/>
</dbReference>
<dbReference type="SUPFAM" id="SSF55811">
    <property type="entry name" value="Nudix"/>
    <property type="match status" value="1"/>
</dbReference>
<dbReference type="CDD" id="cd03425">
    <property type="entry name" value="NUDIX_MutT_NudA_like"/>
    <property type="match status" value="1"/>
</dbReference>
<evidence type="ECO:0000256" key="11">
    <source>
        <dbReference type="ARBA" id="ARBA00038905"/>
    </source>
</evidence>
<evidence type="ECO:0000256" key="5">
    <source>
        <dbReference type="ARBA" id="ARBA00022723"/>
    </source>
</evidence>
<dbReference type="PROSITE" id="PS00893">
    <property type="entry name" value="NUDIX_BOX"/>
    <property type="match status" value="1"/>
</dbReference>
<comment type="catalytic activity">
    <reaction evidence="10">
        <text>8-oxo-dGTP + H2O = 8-oxo-dGMP + diphosphate + H(+)</text>
        <dbReference type="Rhea" id="RHEA:31575"/>
        <dbReference type="ChEBI" id="CHEBI:15377"/>
        <dbReference type="ChEBI" id="CHEBI:15378"/>
        <dbReference type="ChEBI" id="CHEBI:33019"/>
        <dbReference type="ChEBI" id="CHEBI:63224"/>
        <dbReference type="ChEBI" id="CHEBI:77896"/>
        <dbReference type="EC" id="3.6.1.55"/>
    </reaction>
</comment>
<evidence type="ECO:0000256" key="4">
    <source>
        <dbReference type="ARBA" id="ARBA00022705"/>
    </source>
</evidence>
<dbReference type="Gene3D" id="3.90.79.10">
    <property type="entry name" value="Nucleoside Triphosphate Pyrophosphohydrolase"/>
    <property type="match status" value="1"/>
</dbReference>
<dbReference type="InterPro" id="IPR020476">
    <property type="entry name" value="Nudix_hydrolase"/>
</dbReference>
<dbReference type="InterPro" id="IPR015797">
    <property type="entry name" value="NUDIX_hydrolase-like_dom_sf"/>
</dbReference>
<dbReference type="RefSeq" id="WP_344995290.1">
    <property type="nucleotide sequence ID" value="NZ_BAABCD010000050.1"/>
</dbReference>
<evidence type="ECO:0000256" key="1">
    <source>
        <dbReference type="ARBA" id="ARBA00001946"/>
    </source>
</evidence>
<feature type="domain" description="Nudix hydrolase" evidence="13">
    <location>
        <begin position="1"/>
        <end position="126"/>
    </location>
</feature>
<evidence type="ECO:0000256" key="10">
    <source>
        <dbReference type="ARBA" id="ARBA00035861"/>
    </source>
</evidence>
<name>A0ABV9PVC1_9ACTN</name>
<keyword evidence="6" id="KW-0227">DNA damage</keyword>
<sequence>MRRLEVVAAVFVCDGNVLACRRAPGKSAAGKWEFPGGKVDDDETPEAALVREIREELGLSISVDAFIDRSVTTVGDNDIDLACYLVTSVDVPKRSTDHDELRWVPLSSLPILDWASPDLPAVAILTSPAFQSQMEQHS</sequence>
<evidence type="ECO:0000256" key="2">
    <source>
        <dbReference type="ARBA" id="ARBA00005582"/>
    </source>
</evidence>
<evidence type="ECO:0000256" key="7">
    <source>
        <dbReference type="ARBA" id="ARBA00022801"/>
    </source>
</evidence>
<dbReference type="Pfam" id="PF00293">
    <property type="entry name" value="NUDIX"/>
    <property type="match status" value="1"/>
</dbReference>
<evidence type="ECO:0000259" key="13">
    <source>
        <dbReference type="PROSITE" id="PS51462"/>
    </source>
</evidence>
<evidence type="ECO:0000256" key="12">
    <source>
        <dbReference type="RuleBase" id="RU003476"/>
    </source>
</evidence>
<dbReference type="EC" id="3.6.1.55" evidence="11"/>
<accession>A0ABV9PVC1</accession>
<evidence type="ECO:0000313" key="15">
    <source>
        <dbReference type="Proteomes" id="UP001595836"/>
    </source>
</evidence>
<protein>
    <recommendedName>
        <fullName evidence="11">8-oxo-dGTP diphosphatase</fullName>
        <ecNumber evidence="11">3.6.1.55</ecNumber>
    </recommendedName>
</protein>
<comment type="similarity">
    <text evidence="2 12">Belongs to the Nudix hydrolase family.</text>
</comment>
<evidence type="ECO:0000256" key="8">
    <source>
        <dbReference type="ARBA" id="ARBA00022842"/>
    </source>
</evidence>
<dbReference type="PRINTS" id="PR00502">
    <property type="entry name" value="NUDIXFAMILY"/>
</dbReference>
<evidence type="ECO:0000256" key="3">
    <source>
        <dbReference type="ARBA" id="ARBA00022457"/>
    </source>
</evidence>
<dbReference type="PANTHER" id="PTHR47707">
    <property type="entry name" value="8-OXO-DGTP DIPHOSPHATASE"/>
    <property type="match status" value="1"/>
</dbReference>
<reference evidence="15" key="1">
    <citation type="journal article" date="2019" name="Int. J. Syst. Evol. Microbiol.">
        <title>The Global Catalogue of Microorganisms (GCM) 10K type strain sequencing project: providing services to taxonomists for standard genome sequencing and annotation.</title>
        <authorList>
            <consortium name="The Broad Institute Genomics Platform"/>
            <consortium name="The Broad Institute Genome Sequencing Center for Infectious Disease"/>
            <person name="Wu L."/>
            <person name="Ma J."/>
        </authorList>
    </citation>
    <scope>NUCLEOTIDE SEQUENCE [LARGE SCALE GENOMIC DNA]</scope>
    <source>
        <strain evidence="15">JCM 11882</strain>
    </source>
</reference>
<dbReference type="InterPro" id="IPR047127">
    <property type="entry name" value="MutT-like"/>
</dbReference>
<keyword evidence="9" id="KW-0234">DNA repair</keyword>
<keyword evidence="15" id="KW-1185">Reference proteome</keyword>
<dbReference type="PANTHER" id="PTHR47707:SF1">
    <property type="entry name" value="NUDIX HYDROLASE FAMILY PROTEIN"/>
    <property type="match status" value="1"/>
</dbReference>
<keyword evidence="8" id="KW-0460">Magnesium</keyword>
<organism evidence="14 15">
    <name type="scientific">Dietzia aurantiaca</name>
    <dbReference type="NCBI Taxonomy" id="983873"/>
    <lineage>
        <taxon>Bacteria</taxon>
        <taxon>Bacillati</taxon>
        <taxon>Actinomycetota</taxon>
        <taxon>Actinomycetes</taxon>
        <taxon>Mycobacteriales</taxon>
        <taxon>Dietziaceae</taxon>
        <taxon>Dietzia</taxon>
    </lineage>
</organism>
<evidence type="ECO:0000256" key="6">
    <source>
        <dbReference type="ARBA" id="ARBA00022763"/>
    </source>
</evidence>
<gene>
    <name evidence="14" type="ORF">ACFO7U_13345</name>
</gene>
<comment type="caution">
    <text evidence="14">The sequence shown here is derived from an EMBL/GenBank/DDBJ whole genome shotgun (WGS) entry which is preliminary data.</text>
</comment>